<accession>A0A7J8X6E6</accession>
<proteinExistence type="predicted"/>
<comment type="caution">
    <text evidence="1">The sequence shown here is derived from an EMBL/GenBank/DDBJ whole genome shotgun (WGS) entry which is preliminary data.</text>
</comment>
<evidence type="ECO:0000313" key="2">
    <source>
        <dbReference type="Proteomes" id="UP000593577"/>
    </source>
</evidence>
<evidence type="ECO:0000313" key="1">
    <source>
        <dbReference type="EMBL" id="MBA0682660.1"/>
    </source>
</evidence>
<dbReference type="Proteomes" id="UP000593577">
    <property type="component" value="Unassembled WGS sequence"/>
</dbReference>
<protein>
    <recommendedName>
        <fullName evidence="3">Reverse transcriptase domain-containing protein</fullName>
    </recommendedName>
</protein>
<sequence length="730" mass="83640">MDKDITRLVVNAIPPYPSVVKAWIKLPRLLGFWYKCRILEEIEGMVGNVTKLDLNTYSRMRGKFVGMVVYINLDKTLTSQVLINGHLHQVEFESLLENRSQPTKTLDLRASGSKFEALNTGGIRDDNLNKEGETTSFLKHDVMATNNKNTQKSTFKKVPHVVGLGPMGVEVFVEKGMLNPRKNSIVSFRENMDSVGMKVKVVDPVVDLIRASIVKPLIELFEGRGDKFKAYGNAHISLTDFMNSMVELISSQMDIVGDSELKKMEKDCKTPLVPISKDLSRGSPRRDPLDFLLVGWSIQGFRILLKVNEALMRWKLEKSWNVFYIMRSLSRSRNPDANGGNDSWIYDDKPCNLKLSISFKSYMANNQNPWVGFIASRNITDNILIAQEVIHTIRSKHRNRNWMVVKIDLEKAYNKNGAPTQKFKPAKGIRQGCLLLSYLFVLCMKWLSHSFYQAIESGLWRPIRLSRSVSTFSLLFFADDLVIFGHADLQKISSLKDILERFCRYSGYQINGLQPWHVFRGTPSSRKDFKMFLRFVSMMIHKGICDEIECIVRQFIWGSFDVYQKVGLLIDHISAHVNINLDCMLNDMVNEEVSWNLEFFRLWLPKKYGYKLSQMKLVEVCFIEDLLQWVKTNLQCLAKPVVGEEDVSRWKGQSSNVEMLESWINLCTDGVVQIISENTAARGVITIGNKEKIMGYNSNFGKCSVFDTKLWDIFDGLALIHNRSYDGVLI</sequence>
<keyword evidence="2" id="KW-1185">Reference proteome</keyword>
<name>A0A7J8X6E6_GOSAI</name>
<dbReference type="PANTHER" id="PTHR19446">
    <property type="entry name" value="REVERSE TRANSCRIPTASES"/>
    <property type="match status" value="1"/>
</dbReference>
<gene>
    <name evidence="1" type="ORF">Goari_024356</name>
</gene>
<evidence type="ECO:0008006" key="3">
    <source>
        <dbReference type="Google" id="ProtNLM"/>
    </source>
</evidence>
<reference evidence="1 2" key="1">
    <citation type="journal article" date="2019" name="Genome Biol. Evol.">
        <title>Insights into the evolution of the New World diploid cottons (Gossypium, subgenus Houzingenia) based on genome sequencing.</title>
        <authorList>
            <person name="Grover C.E."/>
            <person name="Arick M.A. 2nd"/>
            <person name="Thrash A."/>
            <person name="Conover J.L."/>
            <person name="Sanders W.S."/>
            <person name="Peterson D.G."/>
            <person name="Frelichowski J.E."/>
            <person name="Scheffler J.A."/>
            <person name="Scheffler B.E."/>
            <person name="Wendel J.F."/>
        </authorList>
    </citation>
    <scope>NUCLEOTIDE SEQUENCE [LARGE SCALE GENOMIC DNA]</scope>
    <source>
        <strain evidence="1">185</strain>
        <tissue evidence="1">Leaf</tissue>
    </source>
</reference>
<dbReference type="AlphaFoldDB" id="A0A7J8X6E6"/>
<organism evidence="1 2">
    <name type="scientific">Gossypium aridum</name>
    <name type="common">American cotton</name>
    <name type="synonym">Erioxylum aridum</name>
    <dbReference type="NCBI Taxonomy" id="34290"/>
    <lineage>
        <taxon>Eukaryota</taxon>
        <taxon>Viridiplantae</taxon>
        <taxon>Streptophyta</taxon>
        <taxon>Embryophyta</taxon>
        <taxon>Tracheophyta</taxon>
        <taxon>Spermatophyta</taxon>
        <taxon>Magnoliopsida</taxon>
        <taxon>eudicotyledons</taxon>
        <taxon>Gunneridae</taxon>
        <taxon>Pentapetalae</taxon>
        <taxon>rosids</taxon>
        <taxon>malvids</taxon>
        <taxon>Malvales</taxon>
        <taxon>Malvaceae</taxon>
        <taxon>Malvoideae</taxon>
        <taxon>Gossypium</taxon>
    </lineage>
</organism>
<dbReference type="EMBL" id="JABFAA010000005">
    <property type="protein sequence ID" value="MBA0682660.1"/>
    <property type="molecule type" value="Genomic_DNA"/>
</dbReference>